<dbReference type="NCBIfam" id="NF006187">
    <property type="entry name" value="PRK08322.1"/>
    <property type="match status" value="1"/>
</dbReference>
<dbReference type="InterPro" id="IPR000399">
    <property type="entry name" value="TPP-bd_CS"/>
</dbReference>
<dbReference type="NCBIfam" id="NF006378">
    <property type="entry name" value="PRK08617.1"/>
    <property type="match status" value="1"/>
</dbReference>
<keyword evidence="8" id="KW-1185">Reference proteome</keyword>
<keyword evidence="2 3" id="KW-0786">Thiamine pyrophosphate</keyword>
<dbReference type="GO" id="GO:0000287">
    <property type="term" value="F:magnesium ion binding"/>
    <property type="evidence" value="ECO:0007669"/>
    <property type="project" value="InterPro"/>
</dbReference>
<dbReference type="FunFam" id="3.40.50.970:FF:000007">
    <property type="entry name" value="Acetolactate synthase"/>
    <property type="match status" value="1"/>
</dbReference>
<dbReference type="GO" id="GO:0009099">
    <property type="term" value="P:L-valine biosynthetic process"/>
    <property type="evidence" value="ECO:0007669"/>
    <property type="project" value="TreeGrafter"/>
</dbReference>
<dbReference type="InterPro" id="IPR045229">
    <property type="entry name" value="TPP_enz"/>
</dbReference>
<feature type="domain" description="Thiamine pyrophosphate enzyme N-terminal TPP-binding" evidence="6">
    <location>
        <begin position="1"/>
        <end position="113"/>
    </location>
</feature>
<dbReference type="Gene3D" id="3.40.50.1220">
    <property type="entry name" value="TPP-binding domain"/>
    <property type="match status" value="1"/>
</dbReference>
<dbReference type="Pfam" id="PF00205">
    <property type="entry name" value="TPP_enzyme_M"/>
    <property type="match status" value="1"/>
</dbReference>
<dbReference type="RefSeq" id="WP_073153290.1">
    <property type="nucleotide sequence ID" value="NZ_FQVL01000002.1"/>
</dbReference>
<dbReference type="CDD" id="cd07035">
    <property type="entry name" value="TPP_PYR_POX_like"/>
    <property type="match status" value="1"/>
</dbReference>
<evidence type="ECO:0000256" key="3">
    <source>
        <dbReference type="RuleBase" id="RU362132"/>
    </source>
</evidence>
<evidence type="ECO:0000256" key="1">
    <source>
        <dbReference type="ARBA" id="ARBA00007812"/>
    </source>
</evidence>
<comment type="similarity">
    <text evidence="1 3">Belongs to the TPP enzyme family.</text>
</comment>
<dbReference type="GO" id="GO:0003984">
    <property type="term" value="F:acetolactate synthase activity"/>
    <property type="evidence" value="ECO:0007669"/>
    <property type="project" value="TreeGrafter"/>
</dbReference>
<proteinExistence type="inferred from homology"/>
<evidence type="ECO:0000259" key="4">
    <source>
        <dbReference type="Pfam" id="PF00205"/>
    </source>
</evidence>
<dbReference type="InterPro" id="IPR012001">
    <property type="entry name" value="Thiamin_PyroP_enz_TPP-bd_dom"/>
</dbReference>
<dbReference type="GO" id="GO:0009097">
    <property type="term" value="P:isoleucine biosynthetic process"/>
    <property type="evidence" value="ECO:0007669"/>
    <property type="project" value="TreeGrafter"/>
</dbReference>
<protein>
    <submittedName>
        <fullName evidence="7">Acetolactate synthase-1/2/3 large subunit</fullName>
    </submittedName>
</protein>
<evidence type="ECO:0000259" key="6">
    <source>
        <dbReference type="Pfam" id="PF02776"/>
    </source>
</evidence>
<dbReference type="PROSITE" id="PS00187">
    <property type="entry name" value="TPP_ENZYMES"/>
    <property type="match status" value="1"/>
</dbReference>
<evidence type="ECO:0000256" key="2">
    <source>
        <dbReference type="ARBA" id="ARBA00023052"/>
    </source>
</evidence>
<feature type="domain" description="Thiamine pyrophosphate enzyme central" evidence="4">
    <location>
        <begin position="188"/>
        <end position="321"/>
    </location>
</feature>
<dbReference type="SUPFAM" id="SSF52518">
    <property type="entry name" value="Thiamin diphosphate-binding fold (THDP-binding)"/>
    <property type="match status" value="2"/>
</dbReference>
<accession>A0A1M4V286</accession>
<reference evidence="7 8" key="1">
    <citation type="submission" date="2016-11" db="EMBL/GenBank/DDBJ databases">
        <authorList>
            <person name="Jaros S."/>
            <person name="Januszkiewicz K."/>
            <person name="Wedrychowicz H."/>
        </authorList>
    </citation>
    <scope>NUCLEOTIDE SEQUENCE [LARGE SCALE GENOMIC DNA]</scope>
    <source>
        <strain evidence="7 8">DSM 44666</strain>
    </source>
</reference>
<dbReference type="Pfam" id="PF02775">
    <property type="entry name" value="TPP_enzyme_C"/>
    <property type="match status" value="1"/>
</dbReference>
<dbReference type="STRING" id="112248.SAMN05444392_102135"/>
<dbReference type="InterPro" id="IPR012000">
    <property type="entry name" value="Thiamin_PyroP_enz_cen_dom"/>
</dbReference>
<evidence type="ECO:0000313" key="7">
    <source>
        <dbReference type="EMBL" id="SHE63101.1"/>
    </source>
</evidence>
<dbReference type="InterPro" id="IPR029061">
    <property type="entry name" value="THDP-binding"/>
</dbReference>
<dbReference type="OrthoDB" id="4494979at2"/>
<dbReference type="AlphaFoldDB" id="A0A1M4V286"/>
<dbReference type="PANTHER" id="PTHR18968">
    <property type="entry name" value="THIAMINE PYROPHOSPHATE ENZYMES"/>
    <property type="match status" value="1"/>
</dbReference>
<dbReference type="InterPro" id="IPR029035">
    <property type="entry name" value="DHS-like_NAD/FAD-binding_dom"/>
</dbReference>
<dbReference type="SUPFAM" id="SSF52467">
    <property type="entry name" value="DHS-like NAD/FAD-binding domain"/>
    <property type="match status" value="1"/>
</dbReference>
<sequence length="546" mass="60656">MKVAELFVRCLENEGVEYIFGVPGEETLDLMEALKDSKIEFIVTRHETGAAFMAGMMGRLTGKPGVCLSTLGPGATNMLTGVADANMNRAPIVAITAQAGMNRQHKESHQAYDLVSLYRPVTKWSASIRTPETTGEIIHKAFQLATTEKPGATHIELPEDIARLPVDGQPIQSSHPNKLQIEATDQSIQHAAELINHAKQPIILCGNGVARNKAEQQVLQLAEHIQTPVTETFMGKGTLPSNHPLAMLTTGFPGKDYIQVAFAKADLIITIGFDMFEYRPDRWNAQRTPILHIDSLEAEIDAHYPVRGEVVGDLQENIKRLIHALTPREQMDEWYQELRTRMREEIISMGEEEGYPLKPQRIMADLKSVLAHEDLILSDVGAHKIWMGRMYPADLPNTCLISNGLASMGYALPSAIAAKMVHPERNVVAVVGDGSFLMTGMELETAVRHQLPIIILIWRDDGYGLIQWKQLSQFQHSAYIKFGNPDFVSLAESFGALGYRVNQTNELVPILQKALTAKQPVIIDCPVDYTENMDLTKRLQAIAQEL</sequence>
<dbReference type="GO" id="GO:0005948">
    <property type="term" value="C:acetolactate synthase complex"/>
    <property type="evidence" value="ECO:0007669"/>
    <property type="project" value="TreeGrafter"/>
</dbReference>
<dbReference type="PANTHER" id="PTHR18968:SF129">
    <property type="entry name" value="ACETOLACTATE SYNTHASE"/>
    <property type="match status" value="1"/>
</dbReference>
<feature type="domain" description="Thiamine pyrophosphate enzyme TPP-binding" evidence="5">
    <location>
        <begin position="379"/>
        <end position="525"/>
    </location>
</feature>
<evidence type="ECO:0000259" key="5">
    <source>
        <dbReference type="Pfam" id="PF02775"/>
    </source>
</evidence>
<dbReference type="Pfam" id="PF02776">
    <property type="entry name" value="TPP_enzyme_N"/>
    <property type="match status" value="1"/>
</dbReference>
<dbReference type="InterPro" id="IPR011766">
    <property type="entry name" value="TPP_enzyme_TPP-bd"/>
</dbReference>
<name>A0A1M4V286_9BACL</name>
<dbReference type="GO" id="GO:0050660">
    <property type="term" value="F:flavin adenine dinucleotide binding"/>
    <property type="evidence" value="ECO:0007669"/>
    <property type="project" value="TreeGrafter"/>
</dbReference>
<organism evidence="7 8">
    <name type="scientific">Seinonella peptonophila</name>
    <dbReference type="NCBI Taxonomy" id="112248"/>
    <lineage>
        <taxon>Bacteria</taxon>
        <taxon>Bacillati</taxon>
        <taxon>Bacillota</taxon>
        <taxon>Bacilli</taxon>
        <taxon>Bacillales</taxon>
        <taxon>Thermoactinomycetaceae</taxon>
        <taxon>Seinonella</taxon>
    </lineage>
</organism>
<gene>
    <name evidence="7" type="ORF">SAMN05444392_102135</name>
</gene>
<evidence type="ECO:0000313" key="8">
    <source>
        <dbReference type="Proteomes" id="UP000184476"/>
    </source>
</evidence>
<dbReference type="GO" id="GO:0030976">
    <property type="term" value="F:thiamine pyrophosphate binding"/>
    <property type="evidence" value="ECO:0007669"/>
    <property type="project" value="InterPro"/>
</dbReference>
<dbReference type="EMBL" id="FQVL01000002">
    <property type="protein sequence ID" value="SHE63101.1"/>
    <property type="molecule type" value="Genomic_DNA"/>
</dbReference>
<dbReference type="Gene3D" id="3.40.50.970">
    <property type="match status" value="2"/>
</dbReference>
<dbReference type="Proteomes" id="UP000184476">
    <property type="component" value="Unassembled WGS sequence"/>
</dbReference>